<feature type="compositionally biased region" description="Gly residues" evidence="10">
    <location>
        <begin position="389"/>
        <end position="399"/>
    </location>
</feature>
<keyword evidence="4 9" id="KW-0547">Nucleotide-binding</keyword>
<protein>
    <recommendedName>
        <fullName evidence="1">non-specific serine/threonine protein kinase</fullName>
        <ecNumber evidence="1">2.7.11.1</ecNumber>
    </recommendedName>
</protein>
<evidence type="ECO:0000256" key="3">
    <source>
        <dbReference type="ARBA" id="ARBA00022679"/>
    </source>
</evidence>
<keyword evidence="13" id="KW-1185">Reference proteome</keyword>
<comment type="caution">
    <text evidence="12">The sequence shown here is derived from an EMBL/GenBank/DDBJ whole genome shotgun (WGS) entry which is preliminary data.</text>
</comment>
<feature type="compositionally biased region" description="Low complexity" evidence="10">
    <location>
        <begin position="149"/>
        <end position="160"/>
    </location>
</feature>
<evidence type="ECO:0000256" key="5">
    <source>
        <dbReference type="ARBA" id="ARBA00022777"/>
    </source>
</evidence>
<evidence type="ECO:0000256" key="10">
    <source>
        <dbReference type="SAM" id="MobiDB-lite"/>
    </source>
</evidence>
<dbReference type="Pfam" id="PF00069">
    <property type="entry name" value="Pkinase"/>
    <property type="match status" value="1"/>
</dbReference>
<gene>
    <name evidence="12" type="ORF">HXX76_013262</name>
</gene>
<evidence type="ECO:0000313" key="12">
    <source>
        <dbReference type="EMBL" id="KAG2426074.1"/>
    </source>
</evidence>
<dbReference type="EMBL" id="JAEHOC010000050">
    <property type="protein sequence ID" value="KAG2426074.1"/>
    <property type="molecule type" value="Genomic_DNA"/>
</dbReference>
<feature type="compositionally biased region" description="Low complexity" evidence="10">
    <location>
        <begin position="188"/>
        <end position="199"/>
    </location>
</feature>
<feature type="domain" description="Protein kinase" evidence="11">
    <location>
        <begin position="54"/>
        <end position="562"/>
    </location>
</feature>
<sequence>MNWLEDCGGWANSWANSIAAYVPWAACGLQTWAAALLPGLMQQIEPIYMGHRKFRVLQQLGEGGYAVVLLVQEVPTPHRTHPDPELRALKKVLVQSGEHLEAVQQEMMVHLAVQHHPNILPLLDYCCSEGGPPAGPFAPPPPPSALLEAHPSGPSPVAAAAGGGGSSPFASDAGAASAARAAVSPAAAAAAPPQPATAAHTHPSLHAAFGDRGGAPPHRQPHYHSHAVLHEPQPLHPQALAAPPPQPGAAAGLPPHGMPSDGALACCRVACFLFPVFREGTLAAELERLGGRGERLATADVLSLFIQMARATRHIHAHGYAHRDLKPLNVLIASNPDHPDHPANRERAQQQQQQQQQPSSGGGGGGGGASSSLTRPLRGGGAPRRRRAGGGGGCGGGGPAAWRRRRRGAVPAGRQVITGGVFVYRCVVMDFGSARPAKVQVPNRAAALALQEDAEAHCSAPYRAPELLDVPSPGDLDYRACDVWALGASLFQLMYGEPPFARAMNAAGGSLALAVLNCAIGWPRPPAAAYAPELHALVAAAMAPEPGERPSADQLVQMAEALAYRSPPLPEPRPQQ</sequence>
<evidence type="ECO:0000256" key="8">
    <source>
        <dbReference type="ARBA" id="ARBA00048679"/>
    </source>
</evidence>
<dbReference type="InterPro" id="IPR008271">
    <property type="entry name" value="Ser/Thr_kinase_AS"/>
</dbReference>
<feature type="region of interest" description="Disordered" evidence="10">
    <location>
        <begin position="331"/>
        <end position="409"/>
    </location>
</feature>
<evidence type="ECO:0000259" key="11">
    <source>
        <dbReference type="PROSITE" id="PS50011"/>
    </source>
</evidence>
<keyword evidence="6 9" id="KW-0067">ATP-binding</keyword>
<keyword evidence="2" id="KW-0723">Serine/threonine-protein kinase</keyword>
<dbReference type="PROSITE" id="PS00107">
    <property type="entry name" value="PROTEIN_KINASE_ATP"/>
    <property type="match status" value="1"/>
</dbReference>
<dbReference type="GO" id="GO:0005737">
    <property type="term" value="C:cytoplasm"/>
    <property type="evidence" value="ECO:0007669"/>
    <property type="project" value="TreeGrafter"/>
</dbReference>
<evidence type="ECO:0000256" key="7">
    <source>
        <dbReference type="ARBA" id="ARBA00047899"/>
    </source>
</evidence>
<dbReference type="Gene3D" id="3.30.200.20">
    <property type="entry name" value="Phosphorylase Kinase, domain 1"/>
    <property type="match status" value="1"/>
</dbReference>
<dbReference type="SUPFAM" id="SSF56112">
    <property type="entry name" value="Protein kinase-like (PK-like)"/>
    <property type="match status" value="1"/>
</dbReference>
<evidence type="ECO:0000313" key="13">
    <source>
        <dbReference type="Proteomes" id="UP000650467"/>
    </source>
</evidence>
<dbReference type="GO" id="GO:0005524">
    <property type="term" value="F:ATP binding"/>
    <property type="evidence" value="ECO:0007669"/>
    <property type="project" value="UniProtKB-UniRule"/>
</dbReference>
<dbReference type="Proteomes" id="UP000650467">
    <property type="component" value="Unassembled WGS sequence"/>
</dbReference>
<dbReference type="PANTHER" id="PTHR45998:SF2">
    <property type="entry name" value="SERINE_THREONINE-PROTEIN KINASE 16"/>
    <property type="match status" value="1"/>
</dbReference>
<comment type="catalytic activity">
    <reaction evidence="8">
        <text>L-seryl-[protein] + ATP = O-phospho-L-seryl-[protein] + ADP + H(+)</text>
        <dbReference type="Rhea" id="RHEA:17989"/>
        <dbReference type="Rhea" id="RHEA-COMP:9863"/>
        <dbReference type="Rhea" id="RHEA-COMP:11604"/>
        <dbReference type="ChEBI" id="CHEBI:15378"/>
        <dbReference type="ChEBI" id="CHEBI:29999"/>
        <dbReference type="ChEBI" id="CHEBI:30616"/>
        <dbReference type="ChEBI" id="CHEBI:83421"/>
        <dbReference type="ChEBI" id="CHEBI:456216"/>
        <dbReference type="EC" id="2.7.11.1"/>
    </reaction>
</comment>
<feature type="compositionally biased region" description="Basic and acidic residues" evidence="10">
    <location>
        <begin position="337"/>
        <end position="348"/>
    </location>
</feature>
<keyword evidence="3" id="KW-0808">Transferase</keyword>
<dbReference type="InterPro" id="IPR000719">
    <property type="entry name" value="Prot_kinase_dom"/>
</dbReference>
<evidence type="ECO:0000256" key="6">
    <source>
        <dbReference type="ARBA" id="ARBA00022840"/>
    </source>
</evidence>
<feature type="compositionally biased region" description="Gly residues" evidence="10">
    <location>
        <begin position="360"/>
        <end position="369"/>
    </location>
</feature>
<dbReference type="PROSITE" id="PS00108">
    <property type="entry name" value="PROTEIN_KINASE_ST"/>
    <property type="match status" value="1"/>
</dbReference>
<dbReference type="PROSITE" id="PS50011">
    <property type="entry name" value="PROTEIN_KINASE_DOM"/>
    <property type="match status" value="1"/>
</dbReference>
<name>A0A835VUL8_CHLIN</name>
<dbReference type="PANTHER" id="PTHR45998">
    <property type="entry name" value="SERINE/THREONINE-PROTEIN KINASE 16"/>
    <property type="match status" value="1"/>
</dbReference>
<proteinExistence type="predicted"/>
<dbReference type="Gene3D" id="1.10.510.10">
    <property type="entry name" value="Transferase(Phosphotransferase) domain 1"/>
    <property type="match status" value="2"/>
</dbReference>
<dbReference type="SMART" id="SM00220">
    <property type="entry name" value="S_TKc"/>
    <property type="match status" value="1"/>
</dbReference>
<dbReference type="OrthoDB" id="248923at2759"/>
<feature type="region of interest" description="Disordered" evidence="10">
    <location>
        <begin position="188"/>
        <end position="223"/>
    </location>
</feature>
<feature type="region of interest" description="Disordered" evidence="10">
    <location>
        <begin position="236"/>
        <end position="255"/>
    </location>
</feature>
<organism evidence="12 13">
    <name type="scientific">Chlamydomonas incerta</name>
    <dbReference type="NCBI Taxonomy" id="51695"/>
    <lineage>
        <taxon>Eukaryota</taxon>
        <taxon>Viridiplantae</taxon>
        <taxon>Chlorophyta</taxon>
        <taxon>core chlorophytes</taxon>
        <taxon>Chlorophyceae</taxon>
        <taxon>CS clade</taxon>
        <taxon>Chlamydomonadales</taxon>
        <taxon>Chlamydomonadaceae</taxon>
        <taxon>Chlamydomonas</taxon>
    </lineage>
</organism>
<dbReference type="InterPro" id="IPR011009">
    <property type="entry name" value="Kinase-like_dom_sf"/>
</dbReference>
<evidence type="ECO:0000256" key="9">
    <source>
        <dbReference type="PROSITE-ProRule" id="PRU10141"/>
    </source>
</evidence>
<feature type="region of interest" description="Disordered" evidence="10">
    <location>
        <begin position="134"/>
        <end position="172"/>
    </location>
</feature>
<evidence type="ECO:0000256" key="4">
    <source>
        <dbReference type="ARBA" id="ARBA00022741"/>
    </source>
</evidence>
<keyword evidence="5" id="KW-0418">Kinase</keyword>
<evidence type="ECO:0000256" key="2">
    <source>
        <dbReference type="ARBA" id="ARBA00022527"/>
    </source>
</evidence>
<feature type="compositionally biased region" description="Pro residues" evidence="10">
    <location>
        <begin position="134"/>
        <end position="144"/>
    </location>
</feature>
<dbReference type="InterPro" id="IPR052239">
    <property type="entry name" value="Ser/Thr-specific_kinases"/>
</dbReference>
<dbReference type="AlphaFoldDB" id="A0A835VUL8"/>
<dbReference type="EC" id="2.7.11.1" evidence="1"/>
<dbReference type="GO" id="GO:0004674">
    <property type="term" value="F:protein serine/threonine kinase activity"/>
    <property type="evidence" value="ECO:0007669"/>
    <property type="project" value="UniProtKB-KW"/>
</dbReference>
<accession>A0A835VUL8</accession>
<dbReference type="InterPro" id="IPR017441">
    <property type="entry name" value="Protein_kinase_ATP_BS"/>
</dbReference>
<feature type="compositionally biased region" description="Low complexity" evidence="10">
    <location>
        <begin position="349"/>
        <end position="359"/>
    </location>
</feature>
<comment type="catalytic activity">
    <reaction evidence="7">
        <text>L-threonyl-[protein] + ATP = O-phospho-L-threonyl-[protein] + ADP + H(+)</text>
        <dbReference type="Rhea" id="RHEA:46608"/>
        <dbReference type="Rhea" id="RHEA-COMP:11060"/>
        <dbReference type="Rhea" id="RHEA-COMP:11605"/>
        <dbReference type="ChEBI" id="CHEBI:15378"/>
        <dbReference type="ChEBI" id="CHEBI:30013"/>
        <dbReference type="ChEBI" id="CHEBI:30616"/>
        <dbReference type="ChEBI" id="CHEBI:61977"/>
        <dbReference type="ChEBI" id="CHEBI:456216"/>
        <dbReference type="EC" id="2.7.11.1"/>
    </reaction>
</comment>
<reference evidence="12" key="1">
    <citation type="journal article" date="2020" name="bioRxiv">
        <title>Comparative genomics of Chlamydomonas.</title>
        <authorList>
            <person name="Craig R.J."/>
            <person name="Hasan A.R."/>
            <person name="Ness R.W."/>
            <person name="Keightley P.D."/>
        </authorList>
    </citation>
    <scope>NUCLEOTIDE SEQUENCE</scope>
    <source>
        <strain evidence="12">SAG 7.73</strain>
    </source>
</reference>
<evidence type="ECO:0000256" key="1">
    <source>
        <dbReference type="ARBA" id="ARBA00012513"/>
    </source>
</evidence>
<feature type="binding site" evidence="9">
    <location>
        <position position="90"/>
    </location>
    <ligand>
        <name>ATP</name>
        <dbReference type="ChEBI" id="CHEBI:30616"/>
    </ligand>
</feature>